<name>A0AAV1HR61_9CHLO</name>
<organism evidence="6 7">
    <name type="scientific">Coccomyxa viridis</name>
    <dbReference type="NCBI Taxonomy" id="1274662"/>
    <lineage>
        <taxon>Eukaryota</taxon>
        <taxon>Viridiplantae</taxon>
        <taxon>Chlorophyta</taxon>
        <taxon>core chlorophytes</taxon>
        <taxon>Trebouxiophyceae</taxon>
        <taxon>Trebouxiophyceae incertae sedis</taxon>
        <taxon>Coccomyxaceae</taxon>
        <taxon>Coccomyxa</taxon>
    </lineage>
</organism>
<evidence type="ECO:0000313" key="6">
    <source>
        <dbReference type="EMBL" id="CAK0735434.1"/>
    </source>
</evidence>
<gene>
    <name evidence="6" type="ORF">CVIRNUC_000580</name>
</gene>
<feature type="transmembrane region" description="Helical" evidence="3">
    <location>
        <begin position="98"/>
        <end position="124"/>
    </location>
</feature>
<feature type="transmembrane region" description="Helical" evidence="3">
    <location>
        <begin position="215"/>
        <end position="234"/>
    </location>
</feature>
<keyword evidence="7" id="KW-1185">Reference proteome</keyword>
<dbReference type="InterPro" id="IPR037185">
    <property type="entry name" value="EmrE-like"/>
</dbReference>
<accession>A0AAV1HR61</accession>
<evidence type="ECO:0000256" key="2">
    <source>
        <dbReference type="SAM" id="MobiDB-lite"/>
    </source>
</evidence>
<feature type="domain" description="EamA" evidence="5">
    <location>
        <begin position="58"/>
        <end position="170"/>
    </location>
</feature>
<feature type="chain" id="PRO_5043729419" description="EamA domain-containing protein" evidence="4">
    <location>
        <begin position="22"/>
        <end position="523"/>
    </location>
</feature>
<protein>
    <recommendedName>
        <fullName evidence="5">EamA domain-containing protein</fullName>
    </recommendedName>
</protein>
<evidence type="ECO:0000256" key="1">
    <source>
        <dbReference type="ARBA" id="ARBA00007635"/>
    </source>
</evidence>
<feature type="transmembrane region" description="Helical" evidence="3">
    <location>
        <begin position="130"/>
        <end position="147"/>
    </location>
</feature>
<comment type="similarity">
    <text evidence="1">Belongs to the drug/metabolite transporter (DMT) superfamily. Plant drug/metabolite exporter (P-DME) (TC 2.A.7.4) family.</text>
</comment>
<dbReference type="Pfam" id="PF00892">
    <property type="entry name" value="EamA"/>
    <property type="match status" value="1"/>
</dbReference>
<keyword evidence="3" id="KW-1133">Transmembrane helix</keyword>
<keyword evidence="3" id="KW-0472">Membrane</keyword>
<feature type="signal peptide" evidence="4">
    <location>
        <begin position="1"/>
        <end position="21"/>
    </location>
</feature>
<dbReference type="PANTHER" id="PTHR13146">
    <property type="match status" value="1"/>
</dbReference>
<evidence type="ECO:0000256" key="3">
    <source>
        <dbReference type="SAM" id="Phobius"/>
    </source>
</evidence>
<feature type="compositionally biased region" description="Low complexity" evidence="2">
    <location>
        <begin position="407"/>
        <end position="416"/>
    </location>
</feature>
<dbReference type="SUPFAM" id="SSF103481">
    <property type="entry name" value="Multidrug resistance efflux transporter EmrE"/>
    <property type="match status" value="1"/>
</dbReference>
<feature type="region of interest" description="Disordered" evidence="2">
    <location>
        <begin position="478"/>
        <end position="523"/>
    </location>
</feature>
<evidence type="ECO:0000256" key="4">
    <source>
        <dbReference type="SAM" id="SignalP"/>
    </source>
</evidence>
<feature type="transmembrane region" description="Helical" evidence="3">
    <location>
        <begin position="295"/>
        <end position="314"/>
    </location>
</feature>
<keyword evidence="3" id="KW-0812">Transmembrane</keyword>
<evidence type="ECO:0000259" key="5">
    <source>
        <dbReference type="Pfam" id="PF00892"/>
    </source>
</evidence>
<dbReference type="PANTHER" id="PTHR13146:SF0">
    <property type="entry name" value="SOLUTE CARRIER FAMILY 35 MEMBER F6"/>
    <property type="match status" value="1"/>
</dbReference>
<proteinExistence type="inferred from homology"/>
<sequence>MFNVKVTILALCMLITGTVNTITTKFQDITVTGADAHGQEQTFKHPAVQSAMMFLGEFLCLVPFFIHYWWSTASSGGTGKQSSSGKFRSESAAHKLKTLLTFGLPAFCDAGATTMLNIGLFYTYASVFQMLRGTMVVFAGLLTIIILRRALHLHHWMGIILILAGATLVGTSSVIYEGGVNKGQHGQGHSLLWTEGSLHRGSLEESSQSAAKDPLLGDILVVLAQLLAATQFIVEEKYLAKYRVPALLAVGLEGFWGLAISAVALPILSVVRGSDGLPLDSATQAFREIAASPQLQWTTFGSVVSIAFFNFFGISVTKRLSGAARCTIDACRTLFVWMFSLYIGWESFHGLEVVGFVVLVSGTSLYNELIRSCLPTMFESTVDSDLEDPLLPAAPEDSGLAVDPDLAGPQQGAHPGQGRHIRAIAKPRSISGSLYTMARSMRLFPTALSPHSLASPATHGLGAVRVYPSTGDLSATPVSTSGYFPGEDLPNGVGLHEDAEEMGSSAGQLDDERPTFPKPGDDV</sequence>
<feature type="transmembrane region" description="Helical" evidence="3">
    <location>
        <begin position="51"/>
        <end position="70"/>
    </location>
</feature>
<evidence type="ECO:0000313" key="7">
    <source>
        <dbReference type="Proteomes" id="UP001314263"/>
    </source>
</evidence>
<reference evidence="6 7" key="1">
    <citation type="submission" date="2023-10" db="EMBL/GenBank/DDBJ databases">
        <authorList>
            <person name="Maclean D."/>
            <person name="Macfadyen A."/>
        </authorList>
    </citation>
    <scope>NUCLEOTIDE SEQUENCE [LARGE SCALE GENOMIC DNA]</scope>
</reference>
<dbReference type="InterPro" id="IPR000620">
    <property type="entry name" value="EamA_dom"/>
</dbReference>
<dbReference type="GO" id="GO:0016020">
    <property type="term" value="C:membrane"/>
    <property type="evidence" value="ECO:0007669"/>
    <property type="project" value="InterPro"/>
</dbReference>
<feature type="region of interest" description="Disordered" evidence="2">
    <location>
        <begin position="401"/>
        <end position="420"/>
    </location>
</feature>
<comment type="caution">
    <text evidence="6">The sequence shown here is derived from an EMBL/GenBank/DDBJ whole genome shotgun (WGS) entry which is preliminary data.</text>
</comment>
<dbReference type="AlphaFoldDB" id="A0AAV1HR61"/>
<dbReference type="Proteomes" id="UP001314263">
    <property type="component" value="Unassembled WGS sequence"/>
</dbReference>
<dbReference type="EMBL" id="CAUYUE010000001">
    <property type="protein sequence ID" value="CAK0735434.1"/>
    <property type="molecule type" value="Genomic_DNA"/>
</dbReference>
<feature type="transmembrane region" description="Helical" evidence="3">
    <location>
        <begin position="159"/>
        <end position="176"/>
    </location>
</feature>
<feature type="compositionally biased region" description="Basic and acidic residues" evidence="2">
    <location>
        <begin position="510"/>
        <end position="523"/>
    </location>
</feature>
<keyword evidence="4" id="KW-0732">Signal</keyword>
<feature type="transmembrane region" description="Helical" evidence="3">
    <location>
        <begin position="246"/>
        <end position="271"/>
    </location>
</feature>